<keyword evidence="2" id="KW-0378">Hydrolase</keyword>
<protein>
    <submittedName>
        <fullName evidence="6">Family 31 glucosidase</fullName>
    </submittedName>
</protein>
<dbReference type="InterPro" id="IPR000322">
    <property type="entry name" value="Glyco_hydro_31_TIM"/>
</dbReference>
<dbReference type="Gene3D" id="2.60.40.1760">
    <property type="entry name" value="glycosyl hydrolase (family 31)"/>
    <property type="match status" value="1"/>
</dbReference>
<dbReference type="Pfam" id="PF13802">
    <property type="entry name" value="Gal_mutarotas_2"/>
    <property type="match status" value="1"/>
</dbReference>
<evidence type="ECO:0000259" key="3">
    <source>
        <dbReference type="Pfam" id="PF01055"/>
    </source>
</evidence>
<dbReference type="InterPro" id="IPR048395">
    <property type="entry name" value="Glyco_hydro_31_C"/>
</dbReference>
<evidence type="ECO:0000259" key="5">
    <source>
        <dbReference type="Pfam" id="PF21365"/>
    </source>
</evidence>
<evidence type="ECO:0000256" key="2">
    <source>
        <dbReference type="RuleBase" id="RU361185"/>
    </source>
</evidence>
<dbReference type="Gene3D" id="3.20.20.80">
    <property type="entry name" value="Glycosidases"/>
    <property type="match status" value="1"/>
</dbReference>
<keyword evidence="7" id="KW-1185">Reference proteome</keyword>
<feature type="domain" description="Glycoside hydrolase family 31 N-terminal" evidence="4">
    <location>
        <begin position="22"/>
        <end position="196"/>
    </location>
</feature>
<dbReference type="SUPFAM" id="SSF74650">
    <property type="entry name" value="Galactose mutarotase-like"/>
    <property type="match status" value="1"/>
</dbReference>
<keyword evidence="2" id="KW-0326">Glycosidase</keyword>
<dbReference type="InterPro" id="IPR051816">
    <property type="entry name" value="Glycosyl_Hydrolase_31"/>
</dbReference>
<dbReference type="Proteomes" id="UP000228755">
    <property type="component" value="Unassembled WGS sequence"/>
</dbReference>
<comment type="similarity">
    <text evidence="1 2">Belongs to the glycosyl hydrolase 31 family.</text>
</comment>
<evidence type="ECO:0000256" key="1">
    <source>
        <dbReference type="ARBA" id="ARBA00007806"/>
    </source>
</evidence>
<dbReference type="GO" id="GO:0005975">
    <property type="term" value="P:carbohydrate metabolic process"/>
    <property type="evidence" value="ECO:0007669"/>
    <property type="project" value="InterPro"/>
</dbReference>
<dbReference type="InterPro" id="IPR025887">
    <property type="entry name" value="Glyco_hydro_31_N_dom"/>
</dbReference>
<dbReference type="InterPro" id="IPR017853">
    <property type="entry name" value="GH"/>
</dbReference>
<dbReference type="Pfam" id="PF01055">
    <property type="entry name" value="Glyco_hydro_31_2nd"/>
    <property type="match status" value="1"/>
</dbReference>
<dbReference type="RefSeq" id="WP_100495340.1">
    <property type="nucleotide sequence ID" value="NZ_PGLQ01000001.1"/>
</dbReference>
<dbReference type="InterPro" id="IPR011013">
    <property type="entry name" value="Gal_mutarotase_sf_dom"/>
</dbReference>
<dbReference type="Gene3D" id="2.60.40.1180">
    <property type="entry name" value="Golgi alpha-mannosidase II"/>
    <property type="match status" value="1"/>
</dbReference>
<dbReference type="GO" id="GO:0030246">
    <property type="term" value="F:carbohydrate binding"/>
    <property type="evidence" value="ECO:0007669"/>
    <property type="project" value="InterPro"/>
</dbReference>
<accession>A0A2M9HS10</accession>
<feature type="domain" description="Glycoside hydrolase family 31 TIM barrel" evidence="3">
    <location>
        <begin position="242"/>
        <end position="530"/>
    </location>
</feature>
<dbReference type="CDD" id="cd14752">
    <property type="entry name" value="GH31_N"/>
    <property type="match status" value="1"/>
</dbReference>
<reference evidence="6 7" key="1">
    <citation type="submission" date="2017-11" db="EMBL/GenBank/DDBJ databases">
        <title>Draft genome sequences of strains TRE 1, TRE D, TRE H and TRI 7, isolated from tamarins, belonging to four potential novel Bifidobacterium species.</title>
        <authorList>
            <person name="Mattarelli P."/>
            <person name="Modesto M."/>
            <person name="Bonetti A."/>
            <person name="Puglisi E."/>
            <person name="Morelli L."/>
        </authorList>
    </citation>
    <scope>NUCLEOTIDE SEQUENCE [LARGE SCALE GENOMIC DNA]</scope>
    <source>
        <strain evidence="7">TRED</strain>
    </source>
</reference>
<comment type="caution">
    <text evidence="6">The sequence shown here is derived from an EMBL/GenBank/DDBJ whole genome shotgun (WGS) entry which is preliminary data.</text>
</comment>
<evidence type="ECO:0000313" key="6">
    <source>
        <dbReference type="EMBL" id="PJM79600.1"/>
    </source>
</evidence>
<name>A0A2M9HS10_9BIFI</name>
<dbReference type="InterPro" id="IPR013780">
    <property type="entry name" value="Glyco_hydro_b"/>
</dbReference>
<dbReference type="CDD" id="cd06591">
    <property type="entry name" value="GH31_xylosidase_XylS"/>
    <property type="match status" value="1"/>
</dbReference>
<organism evidence="6 7">
    <name type="scientific">Bifidobacterium scaligerum</name>
    <dbReference type="NCBI Taxonomy" id="2052656"/>
    <lineage>
        <taxon>Bacteria</taxon>
        <taxon>Bacillati</taxon>
        <taxon>Actinomycetota</taxon>
        <taxon>Actinomycetes</taxon>
        <taxon>Bifidobacteriales</taxon>
        <taxon>Bifidobacteriaceae</taxon>
        <taxon>Bifidobacterium</taxon>
    </lineage>
</organism>
<dbReference type="GO" id="GO:0004553">
    <property type="term" value="F:hydrolase activity, hydrolyzing O-glycosyl compounds"/>
    <property type="evidence" value="ECO:0007669"/>
    <property type="project" value="InterPro"/>
</dbReference>
<evidence type="ECO:0000259" key="4">
    <source>
        <dbReference type="Pfam" id="PF13802"/>
    </source>
</evidence>
<dbReference type="EMBL" id="PGLQ01000001">
    <property type="protein sequence ID" value="PJM79600.1"/>
    <property type="molecule type" value="Genomic_DNA"/>
</dbReference>
<dbReference type="PANTHER" id="PTHR43863:SF2">
    <property type="entry name" value="MALTASE-GLUCOAMYLASE"/>
    <property type="match status" value="1"/>
</dbReference>
<feature type="domain" description="Glycosyl hydrolase family 31 C-terminal" evidence="5">
    <location>
        <begin position="595"/>
        <end position="682"/>
    </location>
</feature>
<dbReference type="OrthoDB" id="176168at2"/>
<gene>
    <name evidence="6" type="ORF">CUU80_00085</name>
</gene>
<sequence length="690" mass="77361">MTLLTFHTDGHALTWTGDGEYLRIEPWGDDSIRVRSAQMHEVENPEWALLDNPKQDPDAVSVHIDEEHSTAELRNGGIVVKAEASYDVYGGAGYEEPRCELSFFKADGTPLFRESARGGSLDLHARRFKPIIGGDHAVTVSFEAPTDERLYGMGEYQQNVMDLKGCTLELAHRNSQASVPFVVSSAGYGFLWNNPAVGSVTFGKNRTEWKADATRQIDYWITVGSTPAVIMEHYADATGHAPVMPEWGLGFWQCKLRYWNQEQLLEVARGFKKRNIPLDLIVIDFFHWPYMGDFRFEKEFWPDPKAMCDELHEMGVKVMASVWPQVAIASENYAEMKANNLLVRADRGQDIGMMFEGPSQFFDATNPAARDYVWNKCRANYADLGIDAFWLDEAEPEYGTYDFENYRYYAGPNQQVANVYPREYNRGFYEGQAAYGRTDEIVNLTRCAWAGSQRYGALVWSGDVGSTFADLKAQITCGIHMGMAGIPWFTTDMGGFHDGDINSDSFKELLARWCQFSCFSPVMRNHGDRSALQPDGTMKETITNAAGEHRSPSGADNEPWSYGEDIERIMVKFINVRERLRDYMRELFAEAHESGHPLIRGLFFEFPNDAAAADIADEYMLGADLLVAPVVEEGARSREVYLPGDGETSWTDLRDGAVYAAGQTITANAPLDSVPVFARNGHDHGLAGAL</sequence>
<dbReference type="PANTHER" id="PTHR43863">
    <property type="entry name" value="HYDROLASE, PUTATIVE (AFU_ORTHOLOGUE AFUA_1G03140)-RELATED"/>
    <property type="match status" value="1"/>
</dbReference>
<dbReference type="AlphaFoldDB" id="A0A2M9HS10"/>
<proteinExistence type="inferred from homology"/>
<dbReference type="SUPFAM" id="SSF51011">
    <property type="entry name" value="Glycosyl hydrolase domain"/>
    <property type="match status" value="1"/>
</dbReference>
<dbReference type="Pfam" id="PF21365">
    <property type="entry name" value="Glyco_hydro_31_3rd"/>
    <property type="match status" value="1"/>
</dbReference>
<evidence type="ECO:0000313" key="7">
    <source>
        <dbReference type="Proteomes" id="UP000228755"/>
    </source>
</evidence>
<dbReference type="SUPFAM" id="SSF51445">
    <property type="entry name" value="(Trans)glycosidases"/>
    <property type="match status" value="1"/>
</dbReference>